<dbReference type="AlphaFoldDB" id="B4HUW9"/>
<gene>
    <name evidence="2" type="primary">Dsec\GM13826</name>
    <name evidence="2" type="ORF">Dsec_GM13826</name>
</gene>
<evidence type="ECO:0000256" key="1">
    <source>
        <dbReference type="SAM" id="MobiDB-lite"/>
    </source>
</evidence>
<protein>
    <submittedName>
        <fullName evidence="2">GM13826</fullName>
    </submittedName>
</protein>
<dbReference type="Proteomes" id="UP000001292">
    <property type="component" value="Unassembled WGS sequence"/>
</dbReference>
<dbReference type="EMBL" id="CH480817">
    <property type="protein sequence ID" value="EDW50740.1"/>
    <property type="molecule type" value="Genomic_DNA"/>
</dbReference>
<name>B4HUW9_DROSE</name>
<keyword evidence="3" id="KW-1185">Reference proteome</keyword>
<evidence type="ECO:0000313" key="3">
    <source>
        <dbReference type="Proteomes" id="UP000001292"/>
    </source>
</evidence>
<reference evidence="2 3" key="1">
    <citation type="journal article" date="2007" name="Nature">
        <title>Evolution of genes and genomes on the Drosophila phylogeny.</title>
        <authorList>
            <consortium name="Drosophila 12 Genomes Consortium"/>
            <person name="Clark A.G."/>
            <person name="Eisen M.B."/>
            <person name="Smith D.R."/>
            <person name="Bergman C.M."/>
            <person name="Oliver B."/>
            <person name="Markow T.A."/>
            <person name="Kaufman T.C."/>
            <person name="Kellis M."/>
            <person name="Gelbart W."/>
            <person name="Iyer V.N."/>
            <person name="Pollard D.A."/>
            <person name="Sackton T.B."/>
            <person name="Larracuente A.M."/>
            <person name="Singh N.D."/>
            <person name="Abad J.P."/>
            <person name="Abt D.N."/>
            <person name="Adryan B."/>
            <person name="Aguade M."/>
            <person name="Akashi H."/>
            <person name="Anderson W.W."/>
            <person name="Aquadro C.F."/>
            <person name="Ardell D.H."/>
            <person name="Arguello R."/>
            <person name="Artieri C.G."/>
            <person name="Barbash D.A."/>
            <person name="Barker D."/>
            <person name="Barsanti P."/>
            <person name="Batterham P."/>
            <person name="Batzoglou S."/>
            <person name="Begun D."/>
            <person name="Bhutkar A."/>
            <person name="Blanco E."/>
            <person name="Bosak S.A."/>
            <person name="Bradley R.K."/>
            <person name="Brand A.D."/>
            <person name="Brent M.R."/>
            <person name="Brooks A.N."/>
            <person name="Brown R.H."/>
            <person name="Butlin R.K."/>
            <person name="Caggese C."/>
            <person name="Calvi B.R."/>
            <person name="Bernardo de Carvalho A."/>
            <person name="Caspi A."/>
            <person name="Castrezana S."/>
            <person name="Celniker S.E."/>
            <person name="Chang J.L."/>
            <person name="Chapple C."/>
            <person name="Chatterji S."/>
            <person name="Chinwalla A."/>
            <person name="Civetta A."/>
            <person name="Clifton S.W."/>
            <person name="Comeron J.M."/>
            <person name="Costello J.C."/>
            <person name="Coyne J.A."/>
            <person name="Daub J."/>
            <person name="David R.G."/>
            <person name="Delcher A.L."/>
            <person name="Delehaunty K."/>
            <person name="Do C.B."/>
            <person name="Ebling H."/>
            <person name="Edwards K."/>
            <person name="Eickbush T."/>
            <person name="Evans J.D."/>
            <person name="Filipski A."/>
            <person name="Findeiss S."/>
            <person name="Freyhult E."/>
            <person name="Fulton L."/>
            <person name="Fulton R."/>
            <person name="Garcia A.C."/>
            <person name="Gardiner A."/>
            <person name="Garfield D.A."/>
            <person name="Garvin B.E."/>
            <person name="Gibson G."/>
            <person name="Gilbert D."/>
            <person name="Gnerre S."/>
            <person name="Godfrey J."/>
            <person name="Good R."/>
            <person name="Gotea V."/>
            <person name="Gravely B."/>
            <person name="Greenberg A.J."/>
            <person name="Griffiths-Jones S."/>
            <person name="Gross S."/>
            <person name="Guigo R."/>
            <person name="Gustafson E.A."/>
            <person name="Haerty W."/>
            <person name="Hahn M.W."/>
            <person name="Halligan D.L."/>
            <person name="Halpern A.L."/>
            <person name="Halter G.M."/>
            <person name="Han M.V."/>
            <person name="Heger A."/>
            <person name="Hillier L."/>
            <person name="Hinrichs A.S."/>
            <person name="Holmes I."/>
            <person name="Hoskins R.A."/>
            <person name="Hubisz M.J."/>
            <person name="Hultmark D."/>
            <person name="Huntley M.A."/>
            <person name="Jaffe D.B."/>
            <person name="Jagadeeshan S."/>
            <person name="Jeck W.R."/>
            <person name="Johnson J."/>
            <person name="Jones C.D."/>
            <person name="Jordan W.C."/>
            <person name="Karpen G.H."/>
            <person name="Kataoka E."/>
            <person name="Keightley P.D."/>
            <person name="Kheradpour P."/>
            <person name="Kirkness E.F."/>
            <person name="Koerich L.B."/>
            <person name="Kristiansen K."/>
            <person name="Kudrna D."/>
            <person name="Kulathinal R.J."/>
            <person name="Kumar S."/>
            <person name="Kwok R."/>
            <person name="Lander E."/>
            <person name="Langley C.H."/>
            <person name="Lapoint R."/>
            <person name="Lazzaro B.P."/>
            <person name="Lee S.J."/>
            <person name="Levesque L."/>
            <person name="Li R."/>
            <person name="Lin C.F."/>
            <person name="Lin M.F."/>
            <person name="Lindblad-Toh K."/>
            <person name="Llopart A."/>
            <person name="Long M."/>
            <person name="Low L."/>
            <person name="Lozovsky E."/>
            <person name="Lu J."/>
            <person name="Luo M."/>
            <person name="Machado C.A."/>
            <person name="Makalowski W."/>
            <person name="Marzo M."/>
            <person name="Matsuda M."/>
            <person name="Matzkin L."/>
            <person name="McAllister B."/>
            <person name="McBride C.S."/>
            <person name="McKernan B."/>
            <person name="McKernan K."/>
            <person name="Mendez-Lago M."/>
            <person name="Minx P."/>
            <person name="Mollenhauer M.U."/>
            <person name="Montooth K."/>
            <person name="Mount S.M."/>
            <person name="Mu X."/>
            <person name="Myers E."/>
            <person name="Negre B."/>
            <person name="Newfeld S."/>
            <person name="Nielsen R."/>
            <person name="Noor M.A."/>
            <person name="O'Grady P."/>
            <person name="Pachter L."/>
            <person name="Papaceit M."/>
            <person name="Parisi M.J."/>
            <person name="Parisi M."/>
            <person name="Parts L."/>
            <person name="Pedersen J.S."/>
            <person name="Pesole G."/>
            <person name="Phillippy A.M."/>
            <person name="Ponting C.P."/>
            <person name="Pop M."/>
            <person name="Porcelli D."/>
            <person name="Powell J.R."/>
            <person name="Prohaska S."/>
            <person name="Pruitt K."/>
            <person name="Puig M."/>
            <person name="Quesneville H."/>
            <person name="Ram K.R."/>
            <person name="Rand D."/>
            <person name="Rasmussen M.D."/>
            <person name="Reed L.K."/>
            <person name="Reenan R."/>
            <person name="Reily A."/>
            <person name="Remington K.A."/>
            <person name="Rieger T.T."/>
            <person name="Ritchie M.G."/>
            <person name="Robin C."/>
            <person name="Rogers Y.H."/>
            <person name="Rohde C."/>
            <person name="Rozas J."/>
            <person name="Rubenfield M.J."/>
            <person name="Ruiz A."/>
            <person name="Russo S."/>
            <person name="Salzberg S.L."/>
            <person name="Sanchez-Gracia A."/>
            <person name="Saranga D.J."/>
            <person name="Sato H."/>
            <person name="Schaeffer S.W."/>
            <person name="Schatz M.C."/>
            <person name="Schlenke T."/>
            <person name="Schwartz R."/>
            <person name="Segarra C."/>
            <person name="Singh R.S."/>
            <person name="Sirot L."/>
            <person name="Sirota M."/>
            <person name="Sisneros N.B."/>
            <person name="Smith C.D."/>
            <person name="Smith T.F."/>
            <person name="Spieth J."/>
            <person name="Stage D.E."/>
            <person name="Stark A."/>
            <person name="Stephan W."/>
            <person name="Strausberg R.L."/>
            <person name="Strempel S."/>
            <person name="Sturgill D."/>
            <person name="Sutton G."/>
            <person name="Sutton G.G."/>
            <person name="Tao W."/>
            <person name="Teichmann S."/>
            <person name="Tobari Y.N."/>
            <person name="Tomimura Y."/>
            <person name="Tsolas J.M."/>
            <person name="Valente V.L."/>
            <person name="Venter E."/>
            <person name="Venter J.C."/>
            <person name="Vicario S."/>
            <person name="Vieira F.G."/>
            <person name="Vilella A.J."/>
            <person name="Villasante A."/>
            <person name="Walenz B."/>
            <person name="Wang J."/>
            <person name="Wasserman M."/>
            <person name="Watts T."/>
            <person name="Wilson D."/>
            <person name="Wilson R.K."/>
            <person name="Wing R.A."/>
            <person name="Wolfner M.F."/>
            <person name="Wong A."/>
            <person name="Wong G.K."/>
            <person name="Wu C.I."/>
            <person name="Wu G."/>
            <person name="Yamamoto D."/>
            <person name="Yang H.P."/>
            <person name="Yang S.P."/>
            <person name="Yorke J.A."/>
            <person name="Yoshida K."/>
            <person name="Zdobnov E."/>
            <person name="Zhang P."/>
            <person name="Zhang Y."/>
            <person name="Zimin A.V."/>
            <person name="Baldwin J."/>
            <person name="Abdouelleil A."/>
            <person name="Abdulkadir J."/>
            <person name="Abebe A."/>
            <person name="Abera B."/>
            <person name="Abreu J."/>
            <person name="Acer S.C."/>
            <person name="Aftuck L."/>
            <person name="Alexander A."/>
            <person name="An P."/>
            <person name="Anderson E."/>
            <person name="Anderson S."/>
            <person name="Arachi H."/>
            <person name="Azer M."/>
            <person name="Bachantsang P."/>
            <person name="Barry A."/>
            <person name="Bayul T."/>
            <person name="Berlin A."/>
            <person name="Bessette D."/>
            <person name="Bloom T."/>
            <person name="Blye J."/>
            <person name="Boguslavskiy L."/>
            <person name="Bonnet C."/>
            <person name="Boukhgalter B."/>
            <person name="Bourzgui I."/>
            <person name="Brown A."/>
            <person name="Cahill P."/>
            <person name="Channer S."/>
            <person name="Cheshatsang Y."/>
            <person name="Chuda L."/>
            <person name="Citroen M."/>
            <person name="Collymore A."/>
            <person name="Cooke P."/>
            <person name="Costello M."/>
            <person name="D'Aco K."/>
            <person name="Daza R."/>
            <person name="De Haan G."/>
            <person name="DeGray S."/>
            <person name="DeMaso C."/>
            <person name="Dhargay N."/>
            <person name="Dooley K."/>
            <person name="Dooley E."/>
            <person name="Doricent M."/>
            <person name="Dorje P."/>
            <person name="Dorjee K."/>
            <person name="Dupes A."/>
            <person name="Elong R."/>
            <person name="Falk J."/>
            <person name="Farina A."/>
            <person name="Faro S."/>
            <person name="Ferguson D."/>
            <person name="Fisher S."/>
            <person name="Foley C.D."/>
            <person name="Franke A."/>
            <person name="Friedrich D."/>
            <person name="Gadbois L."/>
            <person name="Gearin G."/>
            <person name="Gearin C.R."/>
            <person name="Giannoukos G."/>
            <person name="Goode T."/>
            <person name="Graham J."/>
            <person name="Grandbois E."/>
            <person name="Grewal S."/>
            <person name="Gyaltsen K."/>
            <person name="Hafez N."/>
            <person name="Hagos B."/>
            <person name="Hall J."/>
            <person name="Henson C."/>
            <person name="Hollinger A."/>
            <person name="Honan T."/>
            <person name="Huard M.D."/>
            <person name="Hughes L."/>
            <person name="Hurhula B."/>
            <person name="Husby M.E."/>
            <person name="Kamat A."/>
            <person name="Kanga B."/>
            <person name="Kashin S."/>
            <person name="Khazanovich D."/>
            <person name="Kisner P."/>
            <person name="Lance K."/>
            <person name="Lara M."/>
            <person name="Lee W."/>
            <person name="Lennon N."/>
            <person name="Letendre F."/>
            <person name="LeVine R."/>
            <person name="Lipovsky A."/>
            <person name="Liu X."/>
            <person name="Liu J."/>
            <person name="Liu S."/>
            <person name="Lokyitsang T."/>
            <person name="Lokyitsang Y."/>
            <person name="Lubonja R."/>
            <person name="Lui A."/>
            <person name="MacDonald P."/>
            <person name="Magnisalis V."/>
            <person name="Maru K."/>
            <person name="Matthews C."/>
            <person name="McCusker W."/>
            <person name="McDonough S."/>
            <person name="Mehta T."/>
            <person name="Meldrim J."/>
            <person name="Meneus L."/>
            <person name="Mihai O."/>
            <person name="Mihalev A."/>
            <person name="Mihova T."/>
            <person name="Mittelman R."/>
            <person name="Mlenga V."/>
            <person name="Montmayeur A."/>
            <person name="Mulrain L."/>
            <person name="Navidi A."/>
            <person name="Naylor J."/>
            <person name="Negash T."/>
            <person name="Nguyen T."/>
            <person name="Nguyen N."/>
            <person name="Nicol R."/>
            <person name="Norbu C."/>
            <person name="Norbu N."/>
            <person name="Novod N."/>
            <person name="O'Neill B."/>
            <person name="Osman S."/>
            <person name="Markiewicz E."/>
            <person name="Oyono O.L."/>
            <person name="Patti C."/>
            <person name="Phunkhang P."/>
            <person name="Pierre F."/>
            <person name="Priest M."/>
            <person name="Raghuraman S."/>
            <person name="Rege F."/>
            <person name="Reyes R."/>
            <person name="Rise C."/>
            <person name="Rogov P."/>
            <person name="Ross K."/>
            <person name="Ryan E."/>
            <person name="Settipalli S."/>
            <person name="Shea T."/>
            <person name="Sherpa N."/>
            <person name="Shi L."/>
            <person name="Shih D."/>
            <person name="Sparrow T."/>
            <person name="Spaulding J."/>
            <person name="Stalker J."/>
            <person name="Stange-Thomann N."/>
            <person name="Stavropoulos S."/>
            <person name="Stone C."/>
            <person name="Strader C."/>
            <person name="Tesfaye S."/>
            <person name="Thomson T."/>
            <person name="Thoulutsang Y."/>
            <person name="Thoulutsang D."/>
            <person name="Topham K."/>
            <person name="Topping I."/>
            <person name="Tsamla T."/>
            <person name="Vassiliev H."/>
            <person name="Vo A."/>
            <person name="Wangchuk T."/>
            <person name="Wangdi T."/>
            <person name="Weiand M."/>
            <person name="Wilkinson J."/>
            <person name="Wilson A."/>
            <person name="Yadav S."/>
            <person name="Young G."/>
            <person name="Yu Q."/>
            <person name="Zembek L."/>
            <person name="Zhong D."/>
            <person name="Zimmer A."/>
            <person name="Zwirko Z."/>
            <person name="Jaffe D.B."/>
            <person name="Alvarez P."/>
            <person name="Brockman W."/>
            <person name="Butler J."/>
            <person name="Chin C."/>
            <person name="Gnerre S."/>
            <person name="Grabherr M."/>
            <person name="Kleber M."/>
            <person name="Mauceli E."/>
            <person name="MacCallum I."/>
        </authorList>
    </citation>
    <scope>NUCLEOTIDE SEQUENCE [LARGE SCALE GENOMIC DNA]</scope>
    <source>
        <strain evidence="3">Rob3c / Tucson 14021-0248.25</strain>
    </source>
</reference>
<proteinExistence type="predicted"/>
<evidence type="ECO:0000313" key="2">
    <source>
        <dbReference type="EMBL" id="EDW50740.1"/>
    </source>
</evidence>
<organism evidence="3">
    <name type="scientific">Drosophila sechellia</name>
    <name type="common">Fruit fly</name>
    <dbReference type="NCBI Taxonomy" id="7238"/>
    <lineage>
        <taxon>Eukaryota</taxon>
        <taxon>Metazoa</taxon>
        <taxon>Ecdysozoa</taxon>
        <taxon>Arthropoda</taxon>
        <taxon>Hexapoda</taxon>
        <taxon>Insecta</taxon>
        <taxon>Pterygota</taxon>
        <taxon>Neoptera</taxon>
        <taxon>Endopterygota</taxon>
        <taxon>Diptera</taxon>
        <taxon>Brachycera</taxon>
        <taxon>Muscomorpha</taxon>
        <taxon>Ephydroidea</taxon>
        <taxon>Drosophilidae</taxon>
        <taxon>Drosophila</taxon>
        <taxon>Sophophora</taxon>
    </lineage>
</organism>
<dbReference type="HOGENOM" id="CLU_2906493_0_0_1"/>
<accession>B4HUW9</accession>
<feature type="region of interest" description="Disordered" evidence="1">
    <location>
        <begin position="1"/>
        <end position="24"/>
    </location>
</feature>
<dbReference type="OMA" id="SSKWIDQ"/>
<sequence>MIAIRSAVYSPTTDSYSRKSPARASDEGWEIASSKWIDQGCKIVRSDPIRYDMIRSGEGEVK</sequence>